<comment type="caution">
    <text evidence="1">The sequence shown here is derived from an EMBL/GenBank/DDBJ whole genome shotgun (WGS) entry which is preliminary data.</text>
</comment>
<dbReference type="EMBL" id="MFBN01000038">
    <property type="protein sequence ID" value="OGD94868.1"/>
    <property type="molecule type" value="Genomic_DNA"/>
</dbReference>
<dbReference type="AlphaFoldDB" id="A0A1F5GSP8"/>
<organism evidence="1 2">
    <name type="scientific">Candidatus Curtissbacteria bacterium RIFCSPLOWO2_01_FULL_37_9</name>
    <dbReference type="NCBI Taxonomy" id="1797724"/>
    <lineage>
        <taxon>Bacteria</taxon>
        <taxon>Candidatus Curtissiibacteriota</taxon>
    </lineage>
</organism>
<evidence type="ECO:0000313" key="1">
    <source>
        <dbReference type="EMBL" id="OGD94868.1"/>
    </source>
</evidence>
<dbReference type="Proteomes" id="UP000178336">
    <property type="component" value="Unassembled WGS sequence"/>
</dbReference>
<name>A0A1F5GSP8_9BACT</name>
<gene>
    <name evidence="1" type="ORF">A3A48_00585</name>
</gene>
<reference evidence="1 2" key="1">
    <citation type="journal article" date="2016" name="Nat. Commun.">
        <title>Thousands of microbial genomes shed light on interconnected biogeochemical processes in an aquifer system.</title>
        <authorList>
            <person name="Anantharaman K."/>
            <person name="Brown C.T."/>
            <person name="Hug L.A."/>
            <person name="Sharon I."/>
            <person name="Castelle C.J."/>
            <person name="Probst A.J."/>
            <person name="Thomas B.C."/>
            <person name="Singh A."/>
            <person name="Wilkins M.J."/>
            <person name="Karaoz U."/>
            <person name="Brodie E.L."/>
            <person name="Williams K.H."/>
            <person name="Hubbard S.S."/>
            <person name="Banfield J.F."/>
        </authorList>
    </citation>
    <scope>NUCLEOTIDE SEQUENCE [LARGE SCALE GENOMIC DNA]</scope>
</reference>
<proteinExistence type="predicted"/>
<evidence type="ECO:0000313" key="2">
    <source>
        <dbReference type="Proteomes" id="UP000178336"/>
    </source>
</evidence>
<accession>A0A1F5GSP8</accession>
<protein>
    <recommendedName>
        <fullName evidence="3">Transcriptional regulator</fullName>
    </recommendedName>
</protein>
<sequence length="197" mass="23210">MRKLNLLFVENTLREKGIRIFTLLEFERIFGVSKTASKKFLENYTKKSFFGRPRQSFYVTNFDPPGSFLIANKIYWPSYISFETALSFYHIIAETVSAVTSATPRASREFRFGEQVFIYSTIKKDIYSFYTPTMILNETILIAEREKALADFLYFVAMGKKNIPDRFDLSKINKKLLLKYIAYYNFRPLERLVKNVI</sequence>
<dbReference type="STRING" id="1797724.A3A48_00585"/>
<evidence type="ECO:0008006" key="3">
    <source>
        <dbReference type="Google" id="ProtNLM"/>
    </source>
</evidence>